<name>B8CQ06_SHEPW</name>
<accession>B8CQ06</accession>
<evidence type="ECO:0000313" key="2">
    <source>
        <dbReference type="EMBL" id="ACJ29869.1"/>
    </source>
</evidence>
<dbReference type="Proteomes" id="UP000000753">
    <property type="component" value="Chromosome"/>
</dbReference>
<dbReference type="KEGG" id="swp:swp_3161"/>
<protein>
    <recommendedName>
        <fullName evidence="4">Transporter</fullName>
    </recommendedName>
</protein>
<keyword evidence="3" id="KW-1185">Reference proteome</keyword>
<gene>
    <name evidence="2" type="ordered locus">swp_3161</name>
</gene>
<dbReference type="HOGENOM" id="CLU_080163_0_0_6"/>
<organism evidence="2 3">
    <name type="scientific">Shewanella piezotolerans (strain WP3 / JCM 13877)</name>
    <dbReference type="NCBI Taxonomy" id="225849"/>
    <lineage>
        <taxon>Bacteria</taxon>
        <taxon>Pseudomonadati</taxon>
        <taxon>Pseudomonadota</taxon>
        <taxon>Gammaproteobacteria</taxon>
        <taxon>Alteromonadales</taxon>
        <taxon>Shewanellaceae</taxon>
        <taxon>Shewanella</taxon>
    </lineage>
</organism>
<dbReference type="eggNOG" id="ENOG5032U2W">
    <property type="taxonomic scope" value="Bacteria"/>
</dbReference>
<feature type="chain" id="PRO_5002866891" description="Transporter" evidence="1">
    <location>
        <begin position="22"/>
        <end position="269"/>
    </location>
</feature>
<sequence length="269" mass="30151">MMALVRSLSVLLLLFIPPVNAETDYSHYAFANYLGSGVYQTSGQNATVVNIPLSFELQRSETESLVLRTPISLGFFNFTWSDIPDGDFPDSVGTATFTPGIEYRVKTTDTHEFQTYADLGFGTNTTNGNDVIIYSAGMSSLLDFELRETDPVWVNRIFFAGYNSLDDAQSETYSAIQSGVDIGTNYHFQVADVGIEPRFFVAGYWYFDKLRFVTPFEEDVLVTNSLEAGITLAFSKPIGWDLFNMSRFGISYRAGDGVQVWRLIFDFPI</sequence>
<reference evidence="2 3" key="1">
    <citation type="journal article" date="2008" name="PLoS ONE">
        <title>Environmental adaptation: genomic analysis of the piezotolerant and psychrotolerant deep-sea iron reducing bacterium Shewanella piezotolerans WP3.</title>
        <authorList>
            <person name="Wang F."/>
            <person name="Wang J."/>
            <person name="Jian H."/>
            <person name="Zhang B."/>
            <person name="Li S."/>
            <person name="Wang F."/>
            <person name="Zeng X."/>
            <person name="Gao L."/>
            <person name="Bartlett D.H."/>
            <person name="Yu J."/>
            <person name="Hu S."/>
            <person name="Xiao X."/>
        </authorList>
    </citation>
    <scope>NUCLEOTIDE SEQUENCE [LARGE SCALE GENOMIC DNA]</scope>
    <source>
        <strain evidence="3">WP3 / JCM 13877</strain>
    </source>
</reference>
<keyword evidence="1" id="KW-0732">Signal</keyword>
<feature type="signal peptide" evidence="1">
    <location>
        <begin position="1"/>
        <end position="21"/>
    </location>
</feature>
<evidence type="ECO:0000256" key="1">
    <source>
        <dbReference type="SAM" id="SignalP"/>
    </source>
</evidence>
<dbReference type="EMBL" id="CP000472">
    <property type="protein sequence ID" value="ACJ29869.1"/>
    <property type="molecule type" value="Genomic_DNA"/>
</dbReference>
<dbReference type="AlphaFoldDB" id="B8CQ06"/>
<proteinExistence type="predicted"/>
<evidence type="ECO:0000313" key="3">
    <source>
        <dbReference type="Proteomes" id="UP000000753"/>
    </source>
</evidence>
<evidence type="ECO:0008006" key="4">
    <source>
        <dbReference type="Google" id="ProtNLM"/>
    </source>
</evidence>
<dbReference type="RefSeq" id="WP_020913220.1">
    <property type="nucleotide sequence ID" value="NC_011566.1"/>
</dbReference>